<evidence type="ECO:0000313" key="1">
    <source>
        <dbReference type="EMBL" id="OOP58035.1"/>
    </source>
</evidence>
<dbReference type="Proteomes" id="UP000189681">
    <property type="component" value="Unassembled WGS sequence"/>
</dbReference>
<proteinExistence type="predicted"/>
<comment type="caution">
    <text evidence="1">The sequence shown here is derived from an EMBL/GenBank/DDBJ whole genome shotgun (WGS) entry which is preliminary data.</text>
</comment>
<reference evidence="1 2" key="1">
    <citation type="journal article" date="2017" name="Water Res.">
        <title>Discovery and metagenomic analysis of an anammox bacterial enrichment related to Candidatus "Brocadia caroliniensis" in a full-scale glycerol-fed nitritation-denitritation separate centrate treatment process.</title>
        <authorList>
            <person name="Park H."/>
            <person name="Brotto A.C."/>
            <person name="van Loosdrecht M.C."/>
            <person name="Chandran K."/>
        </authorList>
    </citation>
    <scope>NUCLEOTIDE SEQUENCE [LARGE SCALE GENOMIC DNA]</scope>
    <source>
        <strain evidence="1">26THWARD</strain>
    </source>
</reference>
<dbReference type="EMBL" id="AYTS01000001">
    <property type="protein sequence ID" value="OOP58035.1"/>
    <property type="molecule type" value="Genomic_DNA"/>
</dbReference>
<protein>
    <submittedName>
        <fullName evidence="1">Uncharacterized protein</fullName>
    </submittedName>
</protein>
<name>A0A1V4AY20_9BACT</name>
<sequence>MVPCRSAHASNGIVEFMNECMALYKEDGTSDLSGDIGFFSGEELLEYLESVSAECPKGEIKKSVRIARRSEMEWR</sequence>
<accession>A0A1V4AY20</accession>
<evidence type="ECO:0000313" key="2">
    <source>
        <dbReference type="Proteomes" id="UP000189681"/>
    </source>
</evidence>
<gene>
    <name evidence="1" type="ORF">AYP45_00005</name>
</gene>
<dbReference type="AlphaFoldDB" id="A0A1V4AY20"/>
<organism evidence="1 2">
    <name type="scientific">Candidatus Brocadia carolinensis</name>
    <dbReference type="NCBI Taxonomy" id="1004156"/>
    <lineage>
        <taxon>Bacteria</taxon>
        <taxon>Pseudomonadati</taxon>
        <taxon>Planctomycetota</taxon>
        <taxon>Candidatus Brocadiia</taxon>
        <taxon>Candidatus Brocadiales</taxon>
        <taxon>Candidatus Brocadiaceae</taxon>
        <taxon>Candidatus Brocadia</taxon>
    </lineage>
</organism>